<organism evidence="2 3">
    <name type="scientific">Eumeta variegata</name>
    <name type="common">Bagworm moth</name>
    <name type="synonym">Eumeta japonica</name>
    <dbReference type="NCBI Taxonomy" id="151549"/>
    <lineage>
        <taxon>Eukaryota</taxon>
        <taxon>Metazoa</taxon>
        <taxon>Ecdysozoa</taxon>
        <taxon>Arthropoda</taxon>
        <taxon>Hexapoda</taxon>
        <taxon>Insecta</taxon>
        <taxon>Pterygota</taxon>
        <taxon>Neoptera</taxon>
        <taxon>Endopterygota</taxon>
        <taxon>Lepidoptera</taxon>
        <taxon>Glossata</taxon>
        <taxon>Ditrysia</taxon>
        <taxon>Tineoidea</taxon>
        <taxon>Psychidae</taxon>
        <taxon>Oiketicinae</taxon>
        <taxon>Eumeta</taxon>
    </lineage>
</organism>
<evidence type="ECO:0000313" key="2">
    <source>
        <dbReference type="EMBL" id="GBP20664.1"/>
    </source>
</evidence>
<dbReference type="EMBL" id="BGZK01000121">
    <property type="protein sequence ID" value="GBP20664.1"/>
    <property type="molecule type" value="Genomic_DNA"/>
</dbReference>
<proteinExistence type="predicted"/>
<reference evidence="2 3" key="1">
    <citation type="journal article" date="2019" name="Commun. Biol.">
        <title>The bagworm genome reveals a unique fibroin gene that provides high tensile strength.</title>
        <authorList>
            <person name="Kono N."/>
            <person name="Nakamura H."/>
            <person name="Ohtoshi R."/>
            <person name="Tomita M."/>
            <person name="Numata K."/>
            <person name="Arakawa K."/>
        </authorList>
    </citation>
    <scope>NUCLEOTIDE SEQUENCE [LARGE SCALE GENOMIC DNA]</scope>
</reference>
<feature type="region of interest" description="Disordered" evidence="1">
    <location>
        <begin position="1"/>
        <end position="45"/>
    </location>
</feature>
<sequence>MSSRNLPQKYQVENGLVRDWRRSKRDRGKPAAARAPAGCWQTSRSRPDRRFGFANSISSECQVVRDYVSTAHPRPALPIYAYELVLHSYSNKLMSNTQFGFTHGSSVIDTGVDLRVGCMRPLCLFYLDASADGVEERSLVSSSRSHARLKRNATMSHVFSCVQLAFIDA</sequence>
<evidence type="ECO:0000313" key="3">
    <source>
        <dbReference type="Proteomes" id="UP000299102"/>
    </source>
</evidence>
<dbReference type="Proteomes" id="UP000299102">
    <property type="component" value="Unassembled WGS sequence"/>
</dbReference>
<evidence type="ECO:0000256" key="1">
    <source>
        <dbReference type="SAM" id="MobiDB-lite"/>
    </source>
</evidence>
<keyword evidence="3" id="KW-1185">Reference proteome</keyword>
<gene>
    <name evidence="2" type="ORF">EVAR_16537_1</name>
</gene>
<accession>A0A4C1U3M8</accession>
<comment type="caution">
    <text evidence="2">The sequence shown here is derived from an EMBL/GenBank/DDBJ whole genome shotgun (WGS) entry which is preliminary data.</text>
</comment>
<dbReference type="AlphaFoldDB" id="A0A4C1U3M8"/>
<name>A0A4C1U3M8_EUMVA</name>
<protein>
    <submittedName>
        <fullName evidence="2">Uncharacterized protein</fullName>
    </submittedName>
</protein>